<keyword evidence="5" id="KW-0597">Phosphoprotein</keyword>
<dbReference type="SMART" id="SM00827">
    <property type="entry name" value="PKS_AT"/>
    <property type="match status" value="1"/>
</dbReference>
<dbReference type="Gene3D" id="3.30.559.10">
    <property type="entry name" value="Chloramphenicol acetyltransferase-like domain"/>
    <property type="match status" value="1"/>
</dbReference>
<dbReference type="InterPro" id="IPR020845">
    <property type="entry name" value="AMP-binding_CS"/>
</dbReference>
<dbReference type="InterPro" id="IPR014043">
    <property type="entry name" value="Acyl_transferase_dom"/>
</dbReference>
<evidence type="ECO:0000256" key="4">
    <source>
        <dbReference type="ARBA" id="ARBA00022450"/>
    </source>
</evidence>
<name>A0A1I7RRA1_BURXY</name>
<dbReference type="EMBL" id="CAJFCV020000006">
    <property type="protein sequence ID" value="CAG9130889.1"/>
    <property type="molecule type" value="Genomic_DNA"/>
</dbReference>
<dbReference type="Gene3D" id="3.40.47.10">
    <property type="match status" value="3"/>
</dbReference>
<dbReference type="CDD" id="cd00833">
    <property type="entry name" value="PKS"/>
    <property type="match status" value="3"/>
</dbReference>
<dbReference type="SUPFAM" id="SSF53901">
    <property type="entry name" value="Thiolase-like"/>
    <property type="match status" value="3"/>
</dbReference>
<dbReference type="EC" id="3.1.2.14" evidence="1"/>
<dbReference type="Pfam" id="PF00550">
    <property type="entry name" value="PP-binding"/>
    <property type="match status" value="5"/>
</dbReference>
<dbReference type="Gene3D" id="3.30.300.30">
    <property type="match status" value="1"/>
</dbReference>
<dbReference type="PANTHER" id="PTHR43775">
    <property type="entry name" value="FATTY ACID SYNTHASE"/>
    <property type="match status" value="1"/>
</dbReference>
<dbReference type="PROSITE" id="PS00606">
    <property type="entry name" value="KS3_1"/>
    <property type="match status" value="1"/>
</dbReference>
<feature type="domain" description="Ketosynthase family 3 (KS3)" evidence="10">
    <location>
        <begin position="3365"/>
        <end position="3784"/>
    </location>
</feature>
<dbReference type="InterPro" id="IPR016035">
    <property type="entry name" value="Acyl_Trfase/lysoPLipase"/>
</dbReference>
<evidence type="ECO:0000259" key="10">
    <source>
        <dbReference type="PROSITE" id="PS52004"/>
    </source>
</evidence>
<feature type="region of interest" description="Disordered" evidence="8">
    <location>
        <begin position="1735"/>
        <end position="1772"/>
    </location>
</feature>
<dbReference type="PROSITE" id="PS00455">
    <property type="entry name" value="AMP_BINDING"/>
    <property type="match status" value="1"/>
</dbReference>
<comment type="catalytic activity">
    <reaction evidence="7">
        <text>acetyl-CoA + n malonyl-CoA + 2n NADPH + 2n H(+) = a long-chain fatty acid + (n+1) CoA + n CO2 + 2n NADP(+).</text>
        <dbReference type="EC" id="2.3.1.85"/>
    </reaction>
</comment>
<feature type="compositionally biased region" description="Basic and acidic residues" evidence="8">
    <location>
        <begin position="1761"/>
        <end position="1772"/>
    </location>
</feature>
<evidence type="ECO:0000259" key="9">
    <source>
        <dbReference type="PROSITE" id="PS50075"/>
    </source>
</evidence>
<dbReference type="Pfam" id="PF00975">
    <property type="entry name" value="Thioesterase"/>
    <property type="match status" value="1"/>
</dbReference>
<feature type="compositionally biased region" description="Polar residues" evidence="8">
    <location>
        <begin position="1220"/>
        <end position="1235"/>
    </location>
</feature>
<dbReference type="Pfam" id="PF00698">
    <property type="entry name" value="Acyl_transf_1"/>
    <property type="match status" value="2"/>
</dbReference>
<feature type="domain" description="Carrier" evidence="9">
    <location>
        <begin position="4627"/>
        <end position="4701"/>
    </location>
</feature>
<feature type="domain" description="Carrier" evidence="9">
    <location>
        <begin position="1118"/>
        <end position="1192"/>
    </location>
</feature>
<evidence type="ECO:0000256" key="5">
    <source>
        <dbReference type="ARBA" id="ARBA00022553"/>
    </source>
</evidence>
<dbReference type="GO" id="GO:0044550">
    <property type="term" value="P:secondary metabolite biosynthetic process"/>
    <property type="evidence" value="ECO:0007669"/>
    <property type="project" value="UniProtKB-ARBA"/>
</dbReference>
<dbReference type="PROSITE" id="PS00012">
    <property type="entry name" value="PHOSPHOPANTETHEINE"/>
    <property type="match status" value="1"/>
</dbReference>
<keyword evidence="13" id="KW-1185">Reference proteome</keyword>
<dbReference type="EMBL" id="CAJFDI010000006">
    <property type="protein sequence ID" value="CAD5234868.1"/>
    <property type="molecule type" value="Genomic_DNA"/>
</dbReference>
<evidence type="ECO:0000256" key="1">
    <source>
        <dbReference type="ARBA" id="ARBA00012480"/>
    </source>
</evidence>
<dbReference type="InterPro" id="IPR023213">
    <property type="entry name" value="CAT-like_dom_sf"/>
</dbReference>
<evidence type="ECO:0000256" key="8">
    <source>
        <dbReference type="SAM" id="MobiDB-lite"/>
    </source>
</evidence>
<dbReference type="Pfam" id="PF00109">
    <property type="entry name" value="ketoacyl-synt"/>
    <property type="match status" value="4"/>
</dbReference>
<dbReference type="Pfam" id="PF02801">
    <property type="entry name" value="Ketoacyl-synt_C"/>
    <property type="match status" value="3"/>
</dbReference>
<dbReference type="InterPro" id="IPR029058">
    <property type="entry name" value="AB_hydrolase_fold"/>
</dbReference>
<dbReference type="InterPro" id="IPR001031">
    <property type="entry name" value="Thioesterase"/>
</dbReference>
<dbReference type="SUPFAM" id="SSF56801">
    <property type="entry name" value="Acetyl-CoA synthetase-like"/>
    <property type="match status" value="1"/>
</dbReference>
<dbReference type="Proteomes" id="UP000095284">
    <property type="component" value="Unplaced"/>
</dbReference>
<dbReference type="GO" id="GO:0016297">
    <property type="term" value="F:fatty acyl-[ACP] hydrolase activity"/>
    <property type="evidence" value="ECO:0007669"/>
    <property type="project" value="UniProtKB-EC"/>
</dbReference>
<evidence type="ECO:0000313" key="12">
    <source>
        <dbReference type="Proteomes" id="UP000095284"/>
    </source>
</evidence>
<dbReference type="Gene3D" id="3.40.50.720">
    <property type="entry name" value="NAD(P)-binding Rossmann-like Domain"/>
    <property type="match status" value="3"/>
</dbReference>
<dbReference type="eggNOG" id="KOG1178">
    <property type="taxonomic scope" value="Eukaryota"/>
</dbReference>
<feature type="region of interest" description="Disordered" evidence="8">
    <location>
        <begin position="2407"/>
        <end position="2442"/>
    </location>
</feature>
<dbReference type="SUPFAM" id="SSF53474">
    <property type="entry name" value="alpha/beta-Hydrolases"/>
    <property type="match status" value="1"/>
</dbReference>
<dbReference type="Pfam" id="PF00501">
    <property type="entry name" value="AMP-binding"/>
    <property type="match status" value="1"/>
</dbReference>
<feature type="region of interest" description="Disordered" evidence="8">
    <location>
        <begin position="1220"/>
        <end position="1244"/>
    </location>
</feature>
<dbReference type="InterPro" id="IPR042099">
    <property type="entry name" value="ANL_N_sf"/>
</dbReference>
<dbReference type="InterPro" id="IPR036736">
    <property type="entry name" value="ACP-like_sf"/>
</dbReference>
<dbReference type="Gene3D" id="1.10.1200.10">
    <property type="entry name" value="ACP-like"/>
    <property type="match status" value="5"/>
</dbReference>
<feature type="domain" description="Ketosynthase family 3 (KS3)" evidence="10">
    <location>
        <begin position="2484"/>
        <end position="2910"/>
    </location>
</feature>
<dbReference type="InterPro" id="IPR009081">
    <property type="entry name" value="PP-bd_ACP"/>
</dbReference>
<dbReference type="InterPro" id="IPR001227">
    <property type="entry name" value="Ac_transferase_dom_sf"/>
</dbReference>
<dbReference type="Pfam" id="PF00668">
    <property type="entry name" value="Condensation"/>
    <property type="match status" value="1"/>
</dbReference>
<keyword evidence="6" id="KW-0808">Transferase</keyword>
<dbReference type="PANTHER" id="PTHR43775:SF37">
    <property type="entry name" value="SI:DKEY-61P9.11"/>
    <property type="match status" value="1"/>
</dbReference>
<dbReference type="InterPro" id="IPR050091">
    <property type="entry name" value="PKS_NRPS_Biosynth_Enz"/>
</dbReference>
<dbReference type="InterPro" id="IPR036291">
    <property type="entry name" value="NAD(P)-bd_dom_sf"/>
</dbReference>
<sequence>MVSQSGEGEETLFKVGERLFRINFDNGKAVSHQDFYEFVDNMGYEHRGLFKSIEKLAIVEGGDVIYGEVLFERNDLFDVKLDGLWQGMVYALLTNKKNKADEEKQNDVDNGPKTLLVPSFFGRIKIDSNLMRLKTHDQIIGRFMVNVKDNTGDYLLFDSELKAFVVGKNMIFRTMPYNNKLPFQLNNTIDYSENKSKILSRRAGIISTSCRLPGNVKSIDDFWRLLTSKEIISRRIPTNRIPTRDVLLKGRKYGRVLEGGGFLEGDISVFDNKLFGISEIEAKSMDPQQRLLLTSVYEAMEKTGVVIGEQGGGNRCSSVATTHGSQQALLGRSNDRKGVVLESDELDVEMSKMDDVVPLGSKQREPTIPPMNKRDEIGVFVGTMGSEYLLSGDHNALSMLGNSISFLSGRLNYYFDFRGASVVFDTACSSSLVALDSALRNLRSGRIQKAIVAGVNLILSEEALGQRTNGNLLSPDGICHSFDERASGYGRSDGIVVMILEMEREGREYEAIIEDTNVNHDGRSAGLTAPNGNAHYDLIRDMVEGRNIGFWECHGTGTALGDPIELNALNKVISDSRDANNKMEKVYLSTAKAWMGHSEAASGLVGVMKAILQLKYGLVLGLPDLGTVNKQIKLDKRIEISKEDKNFTGNSCGVSSFGVAGTNACVILSKCDVREANKTNQNIGVIPVSAKTISALKNMEEIVENRSDWREMAVGFGVHRKHFRENRSVYCIRNKKLEKIKEVKMDFNDLKCELVEVDEEDEGNFYNILYKVLNRNEQSKIESSKDVPTNRFENVTRLLWKLNKFGIKMNEISINNTVYSLENLKQLTKDLRPLFSTPKVIQITVSRHKFVLSSLESFQDMVSLTYINRLPVDWAVFYPEPLSLPILRGLPTYQFDEKSFWKSERTNYFDHPIVGNVIEVREDTMIYEGFICKWRHGKLFEREVGIGLVIETAKGLLFQFENLEIQKIKFHSKFVLKNNVWMRSEVTIIDDSFNLEMMFDGINVVDVKGFAFSKKIDDNFHKEGNYVGVKYNHKCKIMIDSILFIDNYIPTDTNLTIMIVNHQGEITEFDDGTFKSKNRVLISFETKNNIKYVEENMTNNIIATPDRAEILSPRISSSDIREKVMTCIEKATLSEFDPNRHSNTSFAELGLDSLALIGFINELNSLDLVITSGDLLRYNTYNQLVDFFTKKQNESGYSSARNTQSPDILETTYIEQSRNNSQIANSKVPTASQQPTDEKTAASEDPDITFLSDSNVLYVLKEFKAERKPDFTLKILSKGRTVVLSYKYLNTRSKITFKGLSIKLLHLKPKIVQIVFISESEFNSRTASQLFLDLGKVFSSLQSEVSISVLDNDNWLSAAGKSFIKSFVAENPSYLKYINDEKLRRLYLESDVKRVSGVWVVTGGSSGLGLEMAKHLVEHHLVDQVVIISRNKPKTKLPDKIQHLKVDLTVQKDVHKIRQYINSKGIREINVIHSAGVSADCLFSQMTFENFQKPLMAKCDGLVCLLEELRPFKLGYLILNSSVSSVFGNVGQTNYSVANSFLDFIAKKMTEKAERVISINWGNWNQTGLAANEKTIKILEKQGFFGFRTDEALALFDKILGTNQINQVIVAKSDWEKMLENRPDLAQLLSEVGRTKIDDKTRNCHGNDVIDENKIDGKTEINQIIRSSLSELLKMKEEFISDNDGFLELGLDSLGMHTFSYNLSQKFKICLTVINLFEYFNITKLTDYISQQLTSDTAKEQPQNRKKKLKETASSPSLDSHLSKISDENENGTKVETKGLNQEDKPLPNLVFLFPGTFPLDQELNWDLFSDISYLARQLRTCSEYFEDLLNISIQKLISQKELNNLELPVQQAIIFSVNYSIAKFWTHCGLKPTHLLGHSLGELVAITMAGYLDLKQATKLVIHRAKGLTKARGKGQMVAAQREILSAVSLEQLDISIAADNADNQIVLSGPTKSMEKVIQEAERAGLVAKVLNPEFPFHSKQIRDEYLKSVNIFSWRKVKKGYIPVISNVTARPLVEFTAKYIKIHARSTVLFRESLNYVIGQGECVFLEVGLGHLLCSLVQKTLNPKNLHYLIIGSSVNGHKTLDLAKAKLELKGFDVDKKAFELATGRPTDVFDDLRAQHLSVRIKAKWQRRLSEEIQGKDKQINPSKLLLNKRIVEVNETDVEVIRDHVLFDLPTAPAAFLIKCFIDHAKFSEFKMADIRLLSKLYVDDLNGLITNLDGQRLQLKNENKLFASCLIAPKAFLEDPEFPSDDPGVRLNPQVFYNSLSRAGFHYGPSLRLLCDIRLMTGDRIRTKCAAPKKPWISIDLALQSLSCGLFDPMFPCCYVPVRIGELFARLPLVNDKNEWTFHGEITKKDPQMVEGNIAAFSNGVLSILIKDVKAVRMSRNTVMRPLRRNAISTDDELSDIQIVPRQMKRKSDSKNEKNDKKRDKSKSIDNADKMIKERKFLKKFASFDTGDYQKIENGNDKRMGDKNEKAKVKSKLMLKLSNPEKLQSNITNEPRNEKRYGVRENNVDSVQDFRLLPDVKTKFKPIYITGYYGKFSCHSFQPIFDDFAEISLNQDVLKLQYDFRYFSPERFNLSPREALFMDPAQRLLLLSADCLLQSLGQKTFPNTTGVFVGSSNSDFSQRCYKEVEPSGYLMPGSNQSSLSNRISHHYHLQGPSITLDTACASFSTAFSVAIDNIQMGHCSHAIVGAVNLILNDKTTEVLRNAGVLSPSHRCASFSDKADGYMRSEGFGLIMITTDPTKALFEIKKVSSIHVAGLSGGLYIPDKKAELSAMLDATADKVDLIECHGTGTSLGDRIELEAVNEYVKMTTNEEEKVVITASKSYLGHSEAASGLASLFSVINVMNHQTIPKIRGLDKVTNKIELNSNIIIPREDIKRPVKRALINNFGFTGSVNSFLVEKVDNHVINRVAQLEKGRLKLWPFKENDVKIEEVHKDSSKYKIDLTGRHVIRWNPNEEDVLNELLALIRTLRMEDDVVVITSKAFSFIVQVVAINFKKENLQTNITVISEDFLAPKIKFESIRDEYGSKKRMKKCLIIGGNSGIGKILLSVIQPEILIMVGRKQKEKYPEGISFYEANIDDYETLDQILNNENENETFDCVINCAGVVDNVMISNVTFESLEKTFKPKVDGTRNLIKLCHKYGITKIISISSIAALFGSFGQINYVLANSLMEKIIEESGLDYLILNLGPIKGAGMLADYGKQMIRDQIRDSGWGFIEVRELRDALEKVWWRNGQFKITADNKNKEKSEGDGNNERKNIEEDLQEVVRNIGGLDKISENKGLMSLGFDSLSVEQLRQSIQKRFKVKIEPVEMFENVSYKDLLVLVKEKIEKKVRKEEEKIEEDTKKTTEFMKNDDKGQRLGIVSFSAEIPKCENEFEFFEKLLQGKTLFEHNEDENDYIACSSNLSDRLNFDFSRFEISDNDLKILDITIKYAIKHSYIALERAGYNEKRREGMKIGVITCCEPKIHSEYHNHVKLGSGFASDSDLRIHPKRGSLMEMYMANQKDFLSVWISHILHLTGPSFSVYSACSSALSAIYQAKNLLSNGIDMVVVTSVNVLDMMGHERENGSVLASEQACRPFSKQSTGTLRGSFVGSLLLKQVNDDEEVMAIIENVCLNNDGGQKKSNFMAPSIAGQSECIKNAINGINHVSKSIDYIECHGTGTQVGDAIEIRALKNAFSECNVRNERKIFLGSVKANLGHCFAASGMASIIKSLMILRTGRIPKQINISSEEEIIDEIKDSMFEVPLEDKKVNKNNLNVLINCFGIGGTNGSIVLSKRSELDTEYEQRPLSNKIFFLPISGESPEGCLKMASSLSAYLKTFEVDNNKMHVISNTLINQRTAAQYRVCITTRSREEAIQKLDNIGKEQVFRVEENPKMAIYLCHQGVEYPEILRTEIEDWPDLRDYFDDLYSNSLDPEASSLSIYSISKGIFKFLKDFGMDDPSVLIGHSLGEYTALSLAKAIDDKKCKKLIKERGKMIKTTEKTKIVAVKTKEMHLEGFELSAVLSDDFKTFVTTNENNQIEWLKEQGLDYKVLKGDYGFHSRFIYSIKADFERILSNYHLDSPQIPLISTFDGQIIEEPRNAGYLADHLVNPVRLDKALKALQEHFAEVKFVVEIGPESILKSLLPHEITHIPTLPSYKGYKQGSGQGLWTALADLWSHGFSENLHKLSGISKNFDHWIPFCNGYKCDDRTILYDRFQREIDRNKANGTLEIRYNRGEFRAYHQVFNTVTFRGHRSSEVYFLDHNLTSSQVHDLLNNRNDGDSLPIICVKAEKSSIGIIGELTSQIDHLKLVKDIVIVIFTEAENVFGYMVAGVIDEILDENPSANIFHIVLESFDEIDDVIQLLKTNSINGKGIPHYRYIDHNLKQLRYKVTDGHISDSVVKNNPRILLVGYGNLGEAIHHQLERRFHKPEIVLMSRSKKREVDYIHCDLTDQQIIQSAVRDLFHIYNHVDYCIFLAGVKPLGDRCRGEEEKIRVLSPKLALYQLLREFSDRNIKIGTLILTSSLSSVTGLPYISEYVMASNFLDGIAINSHLFPGIRNILSLQLPPLKGSEMMKREGKLLEDNSVDIQKAAEWMVEMMIDEKNGILAYSNENPAKIREFIRGTDDSTQNNYRLVEKPSKNLDKISLKEIWRSVLNRDLKDEDDFYGLGGNSLNGLQIIWAVQSKYNINLKYEDLAENSRFRDFFELISSRNTNEVTKIRPRGLREGPLSYPQEQMYFLYKTDPQKYNIMFFIRFEAPLDNVKLQKTLFSLLKRQSQLRTVFFETNGGLKQEILDPEIGFNRSLILESRNLDELICEEQDFKFDLSLNAFRFIIGDDFVLVNQQHIITDGWSVSVFASEFSKIFRGEDLGLLSVNYIDYSLHQRENYNLEKEKDYCNYLKTLPSEGTIIWNHRLSANKDGTTRKEVTLSSEITKLLKEKAANHSTSLFKTEDNKKLVIGVPNAGREYKETAGLIGYFLNNWVIAVDVKEIEISFENCLRQVDKALKLAENFAQVPYHKAVAQVRGASTGEYTIFQTFFNYRHRLEFPEINLGPGIKCTVTQVNNSNIFPFSCTVDELDDANIKITLEWNPLYIHLDVIEIFADEFIVELRGNRMVDVEIIEEEGPFEDVVSMFLRQDKNRIALQYHDDHCLYGELREKIRRNSEYLKAHFKGITGREIGAEDVIPLWIESSLMPEWILTVLYTGAAFCPMNLSEPARRINEKVALLNANVLITTKISLEITVPTIRTRYHPHDYFHKTYSKHPHIIPSQLAYVLYTSGSTGVPKAVQIEHGQLNSFLQRARDDFKLTKDTVIGCTVSFTFDVSLFNLFGSLCFGGKLVQKDSPTDFIDSSDHFTHLFFTSAMLNSLNDEKIRRLNTDWLIVGGETPLTEKLTAFYSTGNRLSQIYGPTETTIWTAVNHYEQGIEDGRIIGTSTCPFVIATPFSKLPQIQNPGSIGELWILGSQTARGYINGTAGFVNNAFGTNRRGFRTGDLVFEMTDKRLLYLGRLDETKKIRGIRIDLQEIRNIIVKIFRHPFWLEISDENIILVVEDGKNWVGWKEKLREELAEYQIPNRLMEVGKIPLNTNGKVDSKRLQMMIKQDVIANVISVDNQVYGQLTEIWKSILGESIQIEPADNFFCLGGHSLTLIRLQSLIEETFGIHIALSSLAQTKSISDMVTLIEKQSRKYITVIRESPEATKSVYCIHAIGGTVYPYYSLLSFWPEDCNIYGIGYDDTIEADDLIGLAKFYHKTILYHVKKGNLPFFLLGHSLGGILAWEIAIMHHVNSQISVIVMAVDSWALDNHKLNESAIKSYLTTQFEHFDNRKELLIRSMKLCKMLKSHTISNSGLKIILFKAKDLGKSEINSAIRRDLTQNMVRSVIDNGWGFYCDDLEVIPVNGDHDSLISHLNEHKKQIHNIINQI</sequence>
<dbReference type="OrthoDB" id="329835at2759"/>
<dbReference type="SUPFAM" id="SSF52777">
    <property type="entry name" value="CoA-dependent acyltransferases"/>
    <property type="match status" value="2"/>
</dbReference>
<reference evidence="14" key="1">
    <citation type="submission" date="2016-11" db="UniProtKB">
        <authorList>
            <consortium name="WormBaseParasite"/>
        </authorList>
    </citation>
    <scope>IDENTIFICATION</scope>
</reference>
<feature type="domain" description="Carrier" evidence="9">
    <location>
        <begin position="5596"/>
        <end position="5672"/>
    </location>
</feature>
<dbReference type="Proteomes" id="UP000659654">
    <property type="component" value="Unassembled WGS sequence"/>
</dbReference>
<feature type="domain" description="Carrier" evidence="9">
    <location>
        <begin position="1659"/>
        <end position="1733"/>
    </location>
</feature>
<feature type="domain" description="Ketosynthase family 3 (KS3)" evidence="10">
    <location>
        <begin position="200"/>
        <end position="670"/>
    </location>
</feature>
<dbReference type="InterPro" id="IPR020806">
    <property type="entry name" value="PKS_PP-bd"/>
</dbReference>
<dbReference type="PROSITE" id="PS52004">
    <property type="entry name" value="KS3_2"/>
    <property type="match status" value="3"/>
</dbReference>
<dbReference type="Gene3D" id="3.30.70.250">
    <property type="entry name" value="Malonyl-CoA ACP transacylase, ACP-binding"/>
    <property type="match status" value="1"/>
</dbReference>
<dbReference type="SUPFAM" id="SSF51735">
    <property type="entry name" value="NAD(P)-binding Rossmann-fold domains"/>
    <property type="match status" value="3"/>
</dbReference>
<dbReference type="EC" id="2.3.1.85" evidence="2"/>
<dbReference type="InterPro" id="IPR018201">
    <property type="entry name" value="Ketoacyl_synth_AS"/>
</dbReference>
<dbReference type="Gene3D" id="3.30.559.30">
    <property type="entry name" value="Nonribosomal peptide synthetase, condensation domain"/>
    <property type="match status" value="1"/>
</dbReference>
<protein>
    <recommendedName>
        <fullName evidence="3">Fatty acid synthase</fullName>
        <ecNumber evidence="2">2.3.1.85</ecNumber>
        <ecNumber evidence="1">3.1.2.14</ecNumber>
    </recommendedName>
</protein>
<dbReference type="GO" id="GO:0004315">
    <property type="term" value="F:3-oxoacyl-[acyl-carrier-protein] synthase activity"/>
    <property type="evidence" value="ECO:0007669"/>
    <property type="project" value="InterPro"/>
</dbReference>
<dbReference type="InterPro" id="IPR020841">
    <property type="entry name" value="PKS_Beta-ketoAc_synthase_dom"/>
</dbReference>
<dbReference type="InterPro" id="IPR014031">
    <property type="entry name" value="Ketoacyl_synth_C"/>
</dbReference>
<dbReference type="InterPro" id="IPR057326">
    <property type="entry name" value="KR_dom"/>
</dbReference>
<dbReference type="SUPFAM" id="SSF55048">
    <property type="entry name" value="Probable ACP-binding domain of malonyl-CoA ACP transacylase"/>
    <property type="match status" value="1"/>
</dbReference>
<dbReference type="GO" id="GO:0006633">
    <property type="term" value="P:fatty acid biosynthetic process"/>
    <property type="evidence" value="ECO:0007669"/>
    <property type="project" value="UniProtKB-UniPathway"/>
</dbReference>
<dbReference type="InterPro" id="IPR032821">
    <property type="entry name" value="PKS_assoc"/>
</dbReference>
<dbReference type="InterPro" id="IPR013968">
    <property type="entry name" value="PKS_KR"/>
</dbReference>
<dbReference type="InterPro" id="IPR001242">
    <property type="entry name" value="Condensation_dom"/>
</dbReference>
<dbReference type="Gene3D" id="3.40.366.10">
    <property type="entry name" value="Malonyl-Coenzyme A Acyl Carrier Protein, domain 2"/>
    <property type="match status" value="2"/>
</dbReference>
<dbReference type="GO" id="GO:0031177">
    <property type="term" value="F:phosphopantetheine binding"/>
    <property type="evidence" value="ECO:0007669"/>
    <property type="project" value="InterPro"/>
</dbReference>
<evidence type="ECO:0000256" key="7">
    <source>
        <dbReference type="ARBA" id="ARBA00044883"/>
    </source>
</evidence>
<dbReference type="PROSITE" id="PS50075">
    <property type="entry name" value="CARRIER"/>
    <property type="match status" value="5"/>
</dbReference>
<dbReference type="Pfam" id="PF16197">
    <property type="entry name" value="KAsynt_C_assoc"/>
    <property type="match status" value="2"/>
</dbReference>
<dbReference type="Gene3D" id="3.40.50.1820">
    <property type="entry name" value="alpha/beta hydrolase"/>
    <property type="match status" value="1"/>
</dbReference>
<dbReference type="InterPro" id="IPR006162">
    <property type="entry name" value="Ppantetheine_attach_site"/>
</dbReference>
<reference evidence="11" key="2">
    <citation type="submission" date="2020-09" db="EMBL/GenBank/DDBJ databases">
        <authorList>
            <person name="Kikuchi T."/>
        </authorList>
    </citation>
    <scope>NUCLEOTIDE SEQUENCE</scope>
    <source>
        <strain evidence="11">Ka4C1</strain>
    </source>
</reference>
<dbReference type="InterPro" id="IPR014030">
    <property type="entry name" value="Ketoacyl_synth_N"/>
</dbReference>
<dbReference type="SMART" id="SM00822">
    <property type="entry name" value="PKS_KR"/>
    <property type="match status" value="1"/>
</dbReference>
<dbReference type="WBParaSite" id="BXY_0324800.1">
    <property type="protein sequence ID" value="BXY_0324800.1"/>
    <property type="gene ID" value="BXY_0324800"/>
</dbReference>
<dbReference type="Proteomes" id="UP000582659">
    <property type="component" value="Unassembled WGS sequence"/>
</dbReference>
<gene>
    <name evidence="11" type="ORF">BXYJ_LOCUS14959</name>
</gene>
<dbReference type="eggNOG" id="KOG1202">
    <property type="taxonomic scope" value="Eukaryota"/>
</dbReference>
<feature type="compositionally biased region" description="Basic and acidic residues" evidence="8">
    <location>
        <begin position="2419"/>
        <end position="2442"/>
    </location>
</feature>
<evidence type="ECO:0000256" key="6">
    <source>
        <dbReference type="ARBA" id="ARBA00022679"/>
    </source>
</evidence>
<dbReference type="SMART" id="SM01294">
    <property type="entry name" value="PKS_PP_betabranch"/>
    <property type="match status" value="1"/>
</dbReference>
<evidence type="ECO:0000256" key="3">
    <source>
        <dbReference type="ARBA" id="ARBA00018769"/>
    </source>
</evidence>
<dbReference type="SMART" id="SM00823">
    <property type="entry name" value="PKS_PP"/>
    <property type="match status" value="3"/>
</dbReference>
<dbReference type="Pfam" id="PF08659">
    <property type="entry name" value="KR"/>
    <property type="match status" value="3"/>
</dbReference>
<dbReference type="InterPro" id="IPR016036">
    <property type="entry name" value="Malonyl_transacylase_ACP-bd"/>
</dbReference>
<dbReference type="InterPro" id="IPR045851">
    <property type="entry name" value="AMP-bd_C_sf"/>
</dbReference>
<dbReference type="InterPro" id="IPR016039">
    <property type="entry name" value="Thiolase-like"/>
</dbReference>
<accession>A0A1I7RRA1</accession>
<evidence type="ECO:0000313" key="14">
    <source>
        <dbReference type="WBParaSite" id="BXY_0324800.1"/>
    </source>
</evidence>
<keyword evidence="4" id="KW-0596">Phosphopantetheine</keyword>
<feature type="domain" description="Carrier" evidence="9">
    <location>
        <begin position="3262"/>
        <end position="3337"/>
    </location>
</feature>
<dbReference type="GO" id="GO:0004312">
    <property type="term" value="F:fatty acid synthase activity"/>
    <property type="evidence" value="ECO:0007669"/>
    <property type="project" value="UniProtKB-EC"/>
</dbReference>
<dbReference type="UniPathway" id="UPA00094"/>
<proteinExistence type="predicted"/>
<dbReference type="SUPFAM" id="SSF47336">
    <property type="entry name" value="ACP-like"/>
    <property type="match status" value="5"/>
</dbReference>
<dbReference type="SMART" id="SM00825">
    <property type="entry name" value="PKS_KS"/>
    <property type="match status" value="3"/>
</dbReference>
<dbReference type="Gene3D" id="3.30.70.3290">
    <property type="match status" value="2"/>
</dbReference>
<evidence type="ECO:0000313" key="11">
    <source>
        <dbReference type="EMBL" id="CAD5234868.1"/>
    </source>
</evidence>
<evidence type="ECO:0000256" key="2">
    <source>
        <dbReference type="ARBA" id="ARBA00012873"/>
    </source>
</evidence>
<evidence type="ECO:0000313" key="13">
    <source>
        <dbReference type="Proteomes" id="UP000659654"/>
    </source>
</evidence>
<dbReference type="InterPro" id="IPR000873">
    <property type="entry name" value="AMP-dep_synth/lig_dom"/>
</dbReference>
<dbReference type="Gene3D" id="3.40.50.12780">
    <property type="entry name" value="N-terminal domain of ligase-like"/>
    <property type="match status" value="1"/>
</dbReference>
<organism evidence="12 14">
    <name type="scientific">Bursaphelenchus xylophilus</name>
    <name type="common">Pinewood nematode worm</name>
    <name type="synonym">Aphelenchoides xylophilus</name>
    <dbReference type="NCBI Taxonomy" id="6326"/>
    <lineage>
        <taxon>Eukaryota</taxon>
        <taxon>Metazoa</taxon>
        <taxon>Ecdysozoa</taxon>
        <taxon>Nematoda</taxon>
        <taxon>Chromadorea</taxon>
        <taxon>Rhabditida</taxon>
        <taxon>Tylenchina</taxon>
        <taxon>Tylenchomorpha</taxon>
        <taxon>Aphelenchoidea</taxon>
        <taxon>Aphelenchoididae</taxon>
        <taxon>Bursaphelenchus</taxon>
    </lineage>
</organism>
<dbReference type="SUPFAM" id="SSF52151">
    <property type="entry name" value="FabD/lysophospholipase-like"/>
    <property type="match status" value="2"/>
</dbReference>